<dbReference type="Proteomes" id="UP000006794">
    <property type="component" value="Chromosome"/>
</dbReference>
<dbReference type="PROSITE" id="PS51371">
    <property type="entry name" value="CBS"/>
    <property type="match status" value="2"/>
</dbReference>
<dbReference type="EMBL" id="CP002839">
    <property type="protein sequence ID" value="AEH37413.1"/>
    <property type="molecule type" value="Genomic_DNA"/>
</dbReference>
<feature type="domain" description="CBS" evidence="3">
    <location>
        <begin position="61"/>
        <end position="117"/>
    </location>
</feature>
<name>F8D3P4_HALXS</name>
<dbReference type="PANTHER" id="PTHR43080">
    <property type="entry name" value="CBS DOMAIN-CONTAINING PROTEIN CBSX3, MITOCHONDRIAL"/>
    <property type="match status" value="1"/>
</dbReference>
<dbReference type="SUPFAM" id="SSF54631">
    <property type="entry name" value="CBS-domain pair"/>
    <property type="match status" value="1"/>
</dbReference>
<proteinExistence type="predicted"/>
<protein>
    <submittedName>
        <fullName evidence="4">Putative signal transduction protein with CBS domains</fullName>
    </submittedName>
</protein>
<dbReference type="AlphaFoldDB" id="F8D3P4"/>
<keyword evidence="5" id="KW-1185">Reference proteome</keyword>
<evidence type="ECO:0000256" key="2">
    <source>
        <dbReference type="PROSITE-ProRule" id="PRU00703"/>
    </source>
</evidence>
<dbReference type="KEGG" id="hxa:Halxa_2797"/>
<dbReference type="InterPro" id="IPR000644">
    <property type="entry name" value="CBS_dom"/>
</dbReference>
<dbReference type="Gene3D" id="3.10.580.10">
    <property type="entry name" value="CBS-domain"/>
    <property type="match status" value="1"/>
</dbReference>
<evidence type="ECO:0000313" key="5">
    <source>
        <dbReference type="Proteomes" id="UP000006794"/>
    </source>
</evidence>
<dbReference type="eggNOG" id="arCOG00606">
    <property type="taxonomic scope" value="Archaea"/>
</dbReference>
<dbReference type="HOGENOM" id="CLU_040681_12_0_2"/>
<dbReference type="InterPro" id="IPR051257">
    <property type="entry name" value="Diverse_CBS-Domain"/>
</dbReference>
<dbReference type="STRING" id="797210.Halxa_2797"/>
<dbReference type="SMART" id="SM00116">
    <property type="entry name" value="CBS"/>
    <property type="match status" value="2"/>
</dbReference>
<reference evidence="4 5" key="1">
    <citation type="journal article" date="2012" name="Stand. Genomic Sci.">
        <title>Complete genome sequence of Halopiger xanaduensis type strain (SH-6(T)).</title>
        <authorList>
            <person name="Anderson I."/>
            <person name="Tindall B.J."/>
            <person name="Rohde M."/>
            <person name="Lucas S."/>
            <person name="Han J."/>
            <person name="Lapidus A."/>
            <person name="Cheng J.F."/>
            <person name="Goodwin L."/>
            <person name="Pitluck S."/>
            <person name="Peters L."/>
            <person name="Pati A."/>
            <person name="Mikhailova N."/>
            <person name="Pagani I."/>
            <person name="Teshima H."/>
            <person name="Han C."/>
            <person name="Tapia R."/>
            <person name="Land M."/>
            <person name="Woyke T."/>
            <person name="Klenk H.P."/>
            <person name="Kyrpides N."/>
            <person name="Ivanova N."/>
        </authorList>
    </citation>
    <scope>NUCLEOTIDE SEQUENCE [LARGE SCALE GENOMIC DNA]</scope>
    <source>
        <strain evidence="5">DSM 18323 / JCM 14033 / SH-6</strain>
    </source>
</reference>
<organism evidence="4 5">
    <name type="scientific">Halopiger xanaduensis (strain DSM 18323 / JCM 14033 / SH-6)</name>
    <dbReference type="NCBI Taxonomy" id="797210"/>
    <lineage>
        <taxon>Archaea</taxon>
        <taxon>Methanobacteriati</taxon>
        <taxon>Methanobacteriota</taxon>
        <taxon>Stenosarchaea group</taxon>
        <taxon>Halobacteria</taxon>
        <taxon>Halobacteriales</taxon>
        <taxon>Natrialbaceae</taxon>
        <taxon>Halopiger</taxon>
    </lineage>
</organism>
<feature type="domain" description="CBS" evidence="3">
    <location>
        <begin position="1"/>
        <end position="54"/>
    </location>
</feature>
<keyword evidence="1 2" id="KW-0129">CBS domain</keyword>
<dbReference type="Pfam" id="PF00571">
    <property type="entry name" value="CBS"/>
    <property type="match status" value="2"/>
</dbReference>
<evidence type="ECO:0000256" key="1">
    <source>
        <dbReference type="ARBA" id="ARBA00023122"/>
    </source>
</evidence>
<dbReference type="PANTHER" id="PTHR43080:SF2">
    <property type="entry name" value="CBS DOMAIN-CONTAINING PROTEIN"/>
    <property type="match status" value="1"/>
</dbReference>
<evidence type="ECO:0000313" key="4">
    <source>
        <dbReference type="EMBL" id="AEH37413.1"/>
    </source>
</evidence>
<gene>
    <name evidence="4" type="ordered locus">Halxa_2797</name>
</gene>
<evidence type="ECO:0000259" key="3">
    <source>
        <dbReference type="PROSITE" id="PS51371"/>
    </source>
</evidence>
<dbReference type="InterPro" id="IPR046342">
    <property type="entry name" value="CBS_dom_sf"/>
</dbReference>
<accession>F8D3P4</accession>
<sequence>MVTASPDTDLETIAERLESEQVGAIVITDDEKPVGIVTDRDIALALTDYDDPASTSVEGVMTEDPATLRSDEEPIEISRAIEEHNVRRFPVVDEDGKPEGIATFDDLVATLGEQLDNVADTIEAQSPAYSP</sequence>